<dbReference type="Proteomes" id="UP000612893">
    <property type="component" value="Unassembled WGS sequence"/>
</dbReference>
<accession>A0A934JYL8</accession>
<keyword evidence="1" id="KW-0732">Signal</keyword>
<evidence type="ECO:0000256" key="1">
    <source>
        <dbReference type="SAM" id="SignalP"/>
    </source>
</evidence>
<evidence type="ECO:0000313" key="2">
    <source>
        <dbReference type="EMBL" id="MBJ7598271.1"/>
    </source>
</evidence>
<proteinExistence type="predicted"/>
<feature type="chain" id="PRO_5037849048" evidence="1">
    <location>
        <begin position="26"/>
        <end position="228"/>
    </location>
</feature>
<dbReference type="RefSeq" id="WP_338201140.1">
    <property type="nucleotide sequence ID" value="NZ_JAEKNR010000101.1"/>
</dbReference>
<keyword evidence="3" id="KW-1185">Reference proteome</keyword>
<dbReference type="EMBL" id="JAEKNR010000101">
    <property type="protein sequence ID" value="MBJ7598271.1"/>
    <property type="molecule type" value="Genomic_DNA"/>
</dbReference>
<name>A0A934JYL8_9BACT</name>
<gene>
    <name evidence="2" type="ORF">JF922_09325</name>
</gene>
<comment type="caution">
    <text evidence="2">The sequence shown here is derived from an EMBL/GenBank/DDBJ whole genome shotgun (WGS) entry which is preliminary data.</text>
</comment>
<protein>
    <submittedName>
        <fullName evidence="2">Uncharacterized protein</fullName>
    </submittedName>
</protein>
<reference evidence="2" key="1">
    <citation type="submission" date="2020-10" db="EMBL/GenBank/DDBJ databases">
        <title>Ca. Dormibacterota MAGs.</title>
        <authorList>
            <person name="Montgomery K."/>
        </authorList>
    </citation>
    <scope>NUCLEOTIDE SEQUENCE [LARGE SCALE GENOMIC DNA]</scope>
    <source>
        <strain evidence="2">SC8812_S17_10</strain>
    </source>
</reference>
<organism evidence="2 3">
    <name type="scientific">Candidatus Nephthysia bennettiae</name>
    <dbReference type="NCBI Taxonomy" id="3127016"/>
    <lineage>
        <taxon>Bacteria</taxon>
        <taxon>Bacillati</taxon>
        <taxon>Candidatus Dormiibacterota</taxon>
        <taxon>Candidatus Dormibacteria</taxon>
        <taxon>Candidatus Dormibacterales</taxon>
        <taxon>Candidatus Dormibacteraceae</taxon>
        <taxon>Candidatus Nephthysia</taxon>
    </lineage>
</organism>
<evidence type="ECO:0000313" key="3">
    <source>
        <dbReference type="Proteomes" id="UP000612893"/>
    </source>
</evidence>
<feature type="signal peptide" evidence="1">
    <location>
        <begin position="1"/>
        <end position="25"/>
    </location>
</feature>
<sequence length="228" mass="23209">MRKRWLAVMGAAVLVASLAGGTAVASDRLFSSRKAPPPALKGVSGETLAQMGIALSTAQPPPYCGLVSAAVEHGVQPPGRTGCPVSRSAAESAFRQAFPGWSRSGLGVSSLAPASSPAGTVQDAALVRASAPRQPLIGGDRLVWLFVVQGAFPIYRMRPLIACPAPLGGAIPGSGCRGMLRSLMELVFVDGETTQYLTALPVTVSAGGASIQGTSSASAQTLPFTRLP</sequence>
<dbReference type="AlphaFoldDB" id="A0A934JYL8"/>